<keyword evidence="2" id="KW-0812">Transmembrane</keyword>
<gene>
    <name evidence="3" type="ORF">AK812_SmicGene24424</name>
</gene>
<feature type="compositionally biased region" description="Low complexity" evidence="1">
    <location>
        <begin position="579"/>
        <end position="592"/>
    </location>
</feature>
<dbReference type="InterPro" id="IPR036691">
    <property type="entry name" value="Endo/exonu/phosph_ase_sf"/>
</dbReference>
<comment type="caution">
    <text evidence="3">The sequence shown here is derived from an EMBL/GenBank/DDBJ whole genome shotgun (WGS) entry which is preliminary data.</text>
</comment>
<organism evidence="3 4">
    <name type="scientific">Symbiodinium microadriaticum</name>
    <name type="common">Dinoflagellate</name>
    <name type="synonym">Zooxanthella microadriatica</name>
    <dbReference type="NCBI Taxonomy" id="2951"/>
    <lineage>
        <taxon>Eukaryota</taxon>
        <taxon>Sar</taxon>
        <taxon>Alveolata</taxon>
        <taxon>Dinophyceae</taxon>
        <taxon>Suessiales</taxon>
        <taxon>Symbiodiniaceae</taxon>
        <taxon>Symbiodinium</taxon>
    </lineage>
</organism>
<dbReference type="OrthoDB" id="442346at2759"/>
<evidence type="ECO:0000256" key="1">
    <source>
        <dbReference type="SAM" id="MobiDB-lite"/>
    </source>
</evidence>
<feature type="compositionally biased region" description="Basic and acidic residues" evidence="1">
    <location>
        <begin position="533"/>
        <end position="552"/>
    </location>
</feature>
<proteinExistence type="predicted"/>
<evidence type="ECO:0000256" key="2">
    <source>
        <dbReference type="SAM" id="Phobius"/>
    </source>
</evidence>
<dbReference type="EMBL" id="LSRX01000574">
    <property type="protein sequence ID" value="OLP93634.1"/>
    <property type="molecule type" value="Genomic_DNA"/>
</dbReference>
<keyword evidence="2" id="KW-1133">Transmembrane helix</keyword>
<accession>A0A1Q9DEJ8</accession>
<evidence type="ECO:0000313" key="4">
    <source>
        <dbReference type="Proteomes" id="UP000186817"/>
    </source>
</evidence>
<protein>
    <recommendedName>
        <fullName evidence="5">Endonuclease/exonuclease/phosphatase domain-containing protein</fullName>
    </recommendedName>
</protein>
<dbReference type="Gene3D" id="3.60.10.10">
    <property type="entry name" value="Endonuclease/exonuclease/phosphatase"/>
    <property type="match status" value="1"/>
</dbReference>
<feature type="region of interest" description="Disordered" evidence="1">
    <location>
        <begin position="533"/>
        <end position="592"/>
    </location>
</feature>
<keyword evidence="2" id="KW-0472">Membrane</keyword>
<dbReference type="SUPFAM" id="SSF56219">
    <property type="entry name" value="DNase I-like"/>
    <property type="match status" value="1"/>
</dbReference>
<evidence type="ECO:0008006" key="5">
    <source>
        <dbReference type="Google" id="ProtNLM"/>
    </source>
</evidence>
<evidence type="ECO:0000313" key="3">
    <source>
        <dbReference type="EMBL" id="OLP93634.1"/>
    </source>
</evidence>
<sequence length="1444" mass="159428">MLLSWQPQATTALKASSVPARIFAAPQIVTVALSLVLILGVVLFEGLSKMAWKSCEVLDPRRKFVAMVRKLPGKTEADPPSLFSGLKVLFLEDAGLLKSSFWNPADATSGCIGKAETLLDGSTDGLSLAGGENFWIRQQFHVFMGTQARIPSRKRILSYNVGGMSADLFDVFTEWLDTQEIADIIVLQEIHHGMGRGDNTWTRGAWHFVATSDPANRYAGVCICISAKLAAAANLEHRVIIPGSLVHVRIQGSSLPVDVVGVYQWVKHSRSPDGNVANRSRLWAALGHLLAALPRRNVLALAGSTASTSCEQGARQQTLAGKPELKTTIAHMWQAYHQWKHSQRSRTARGNVFEVWRHYAAFKAASKSLRSASIRVRRQRLHDLINQATVAAARDQMSELYRITKVLAPKQRKERVVIRASDGQMLRPDQQFQAILQYFTNAFSDPTPFRFSPDVPAPVIQPEACPELFAQKDDACSLCSSAGLSTSAPCKYCGEQYKDQRAHLKRPLPKIMEVDAASVARRELDLVWGKRDKEADKRTSVDGQDQEKEEQPSKWPKPSSKGYYGKGQQGWNRWDKDTSQSSQDPPQLDSATTHLLRTLTKMTLRMEEEIGRYRADTGFMLFVDTMTEQNTLQLLKDAGQSWQEQFEAGTVTTSLRIVLFGGLIKKLRDTLQEVLTDDALRGRLMTMGWLQARQQVKDERPPLAHDQVMHCIDVLMKTALLPEVLLRFRTAHKQGQETKAEVVPFKLAVSLRGQASMDCFTALSTLSYCGALKLLGLRLRPERMQKSAMAAELEEAYLSVPYTDWTRRPQRWTSLAQKAKEGPLAAPILLDMSGKTAALLVPPALTMAPFQEIVDFAHECLDQATLTSYLHYIEGLKVLVGQADGVLLPPPIRCPGADAPLAERMAWTALQHRHGFLWPLVREVVSQLPFEQDSRAFARGLTFVLGLYGKGGLLGFRRHTKLFGNVCRLLNQLVYTTWTAHTWTSLAIGVNNHTQPHVDRWNRDSNALLIGLTHHTEGGLWVEGAGGTCYEEFEDVMVAGHVLATSGAGGNRIVLIAYSVGRASYMSEATATEELSPDMPPYMQPRCEPETSGDTCAVELSTAGCSLLPMVTGTAALTAEFRMADFMAAAAAMSKDFGEWKGSISRFGNLSACMETVPPPVAQDLSGWLQMDPMGKKLWNVPGDVFGHAAGQQTVFVRDLRKATLTVDLQSMQSKAKRIGTCTAAIVRRDRISPDAKSHLQVAAVNLQLLKEYLSGILNARETELSLGLDVASHGRLVLSGKKPLVALASSGLEAPDAREAFDSLVRDLPPTEVLVLDDGALLTTSFWNSLDQDFANPNAINYVKTGISFRHVRNLSAEGGGFGGDPEFEALGAADRRVVVTLTFTKGRLKLLVTQVEGLELSFNPTKVERQWDTVRIEPEEYEPMLFLLHEGRELGSVGDDWD</sequence>
<keyword evidence="4" id="KW-1185">Reference proteome</keyword>
<reference evidence="3 4" key="1">
    <citation type="submission" date="2016-02" db="EMBL/GenBank/DDBJ databases">
        <title>Genome analysis of coral dinoflagellate symbionts highlights evolutionary adaptations to a symbiotic lifestyle.</title>
        <authorList>
            <person name="Aranda M."/>
            <person name="Li Y."/>
            <person name="Liew Y.J."/>
            <person name="Baumgarten S."/>
            <person name="Simakov O."/>
            <person name="Wilson M."/>
            <person name="Piel J."/>
            <person name="Ashoor H."/>
            <person name="Bougouffa S."/>
            <person name="Bajic V.B."/>
            <person name="Ryu T."/>
            <person name="Ravasi T."/>
            <person name="Bayer T."/>
            <person name="Micklem G."/>
            <person name="Kim H."/>
            <person name="Bhak J."/>
            <person name="Lajeunesse T.C."/>
            <person name="Voolstra C.R."/>
        </authorList>
    </citation>
    <scope>NUCLEOTIDE SEQUENCE [LARGE SCALE GENOMIC DNA]</scope>
    <source>
        <strain evidence="3 4">CCMP2467</strain>
    </source>
</reference>
<name>A0A1Q9DEJ8_SYMMI</name>
<feature type="transmembrane region" description="Helical" evidence="2">
    <location>
        <begin position="20"/>
        <end position="44"/>
    </location>
</feature>
<dbReference type="Proteomes" id="UP000186817">
    <property type="component" value="Unassembled WGS sequence"/>
</dbReference>